<dbReference type="HOGENOM" id="CLU_008775_1_0_1"/>
<dbReference type="Proteomes" id="UP000016930">
    <property type="component" value="Unassembled WGS sequence"/>
</dbReference>
<feature type="compositionally biased region" description="Pro residues" evidence="7">
    <location>
        <begin position="255"/>
        <end position="264"/>
    </location>
</feature>
<feature type="compositionally biased region" description="Basic and acidic residues" evidence="7">
    <location>
        <begin position="580"/>
        <end position="596"/>
    </location>
</feature>
<reference evidence="9 10" key="1">
    <citation type="journal article" date="2012" name="Proc. Natl. Acad. Sci. U.S.A.">
        <title>Comparative genomics of Ceriporiopsis subvermispora and Phanerochaete chrysosporium provide insight into selective ligninolysis.</title>
        <authorList>
            <person name="Fernandez-Fueyo E."/>
            <person name="Ruiz-Duenas F.J."/>
            <person name="Ferreira P."/>
            <person name="Floudas D."/>
            <person name="Hibbett D.S."/>
            <person name="Canessa P."/>
            <person name="Larrondo L.F."/>
            <person name="James T.Y."/>
            <person name="Seelenfreund D."/>
            <person name="Lobos S."/>
            <person name="Polanco R."/>
            <person name="Tello M."/>
            <person name="Honda Y."/>
            <person name="Watanabe T."/>
            <person name="Watanabe T."/>
            <person name="Ryu J.S."/>
            <person name="Kubicek C.P."/>
            <person name="Schmoll M."/>
            <person name="Gaskell J."/>
            <person name="Hammel K.E."/>
            <person name="St John F.J."/>
            <person name="Vanden Wymelenberg A."/>
            <person name="Sabat G."/>
            <person name="Splinter BonDurant S."/>
            <person name="Syed K."/>
            <person name="Yadav J.S."/>
            <person name="Doddapaneni H."/>
            <person name="Subramanian V."/>
            <person name="Lavin J.L."/>
            <person name="Oguiza J.A."/>
            <person name="Perez G."/>
            <person name="Pisabarro A.G."/>
            <person name="Ramirez L."/>
            <person name="Santoyo F."/>
            <person name="Master E."/>
            <person name="Coutinho P.M."/>
            <person name="Henrissat B."/>
            <person name="Lombard V."/>
            <person name="Magnuson J.K."/>
            <person name="Kuees U."/>
            <person name="Hori C."/>
            <person name="Igarashi K."/>
            <person name="Samejima M."/>
            <person name="Held B.W."/>
            <person name="Barry K.W."/>
            <person name="LaButti K.M."/>
            <person name="Lapidus A."/>
            <person name="Lindquist E.A."/>
            <person name="Lucas S.M."/>
            <person name="Riley R."/>
            <person name="Salamov A.A."/>
            <person name="Hoffmeister D."/>
            <person name="Schwenk D."/>
            <person name="Hadar Y."/>
            <person name="Yarden O."/>
            <person name="de Vries R.P."/>
            <person name="Wiebenga A."/>
            <person name="Stenlid J."/>
            <person name="Eastwood D."/>
            <person name="Grigoriev I.V."/>
            <person name="Berka R.M."/>
            <person name="Blanchette R.A."/>
            <person name="Kersten P."/>
            <person name="Martinez A.T."/>
            <person name="Vicuna R."/>
            <person name="Cullen D."/>
        </authorList>
    </citation>
    <scope>NUCLEOTIDE SEQUENCE [LARGE SCALE GENOMIC DNA]</scope>
    <source>
        <strain evidence="9 10">B</strain>
    </source>
</reference>
<organism evidence="9 10">
    <name type="scientific">Ceriporiopsis subvermispora (strain B)</name>
    <name type="common">White-rot fungus</name>
    <name type="synonym">Gelatoporia subvermispora</name>
    <dbReference type="NCBI Taxonomy" id="914234"/>
    <lineage>
        <taxon>Eukaryota</taxon>
        <taxon>Fungi</taxon>
        <taxon>Dikarya</taxon>
        <taxon>Basidiomycota</taxon>
        <taxon>Agaricomycotina</taxon>
        <taxon>Agaricomycetes</taxon>
        <taxon>Polyporales</taxon>
        <taxon>Gelatoporiaceae</taxon>
        <taxon>Gelatoporia</taxon>
    </lineage>
</organism>
<dbReference type="OrthoDB" id="289250at2759"/>
<dbReference type="InterPro" id="IPR011009">
    <property type="entry name" value="Kinase-like_dom_sf"/>
</dbReference>
<dbReference type="STRING" id="914234.M2PEN1"/>
<feature type="compositionally biased region" description="Pro residues" evidence="7">
    <location>
        <begin position="63"/>
        <end position="73"/>
    </location>
</feature>
<feature type="region of interest" description="Disordered" evidence="7">
    <location>
        <begin position="332"/>
        <end position="375"/>
    </location>
</feature>
<dbReference type="PANTHER" id="PTHR24346:SF82">
    <property type="entry name" value="KP78A-RELATED"/>
    <property type="match status" value="1"/>
</dbReference>
<protein>
    <recommendedName>
        <fullName evidence="8">Protein kinase domain-containing protein</fullName>
    </recommendedName>
</protein>
<evidence type="ECO:0000256" key="3">
    <source>
        <dbReference type="ARBA" id="ARBA00022679"/>
    </source>
</evidence>
<dbReference type="PANTHER" id="PTHR24346">
    <property type="entry name" value="MAP/MICROTUBULE AFFINITY-REGULATING KINASE"/>
    <property type="match status" value="1"/>
</dbReference>
<feature type="region of interest" description="Disordered" evidence="7">
    <location>
        <begin position="1"/>
        <end position="165"/>
    </location>
</feature>
<evidence type="ECO:0000256" key="5">
    <source>
        <dbReference type="ARBA" id="ARBA00022777"/>
    </source>
</evidence>
<name>M2PEN1_CERS8</name>
<dbReference type="InterPro" id="IPR008271">
    <property type="entry name" value="Ser/Thr_kinase_AS"/>
</dbReference>
<evidence type="ECO:0000313" key="9">
    <source>
        <dbReference type="EMBL" id="EMD34334.1"/>
    </source>
</evidence>
<evidence type="ECO:0000256" key="1">
    <source>
        <dbReference type="ARBA" id="ARBA00010791"/>
    </source>
</evidence>
<dbReference type="EMBL" id="KB445803">
    <property type="protein sequence ID" value="EMD34334.1"/>
    <property type="molecule type" value="Genomic_DNA"/>
</dbReference>
<feature type="domain" description="Protein kinase" evidence="8">
    <location>
        <begin position="294"/>
        <end position="668"/>
    </location>
</feature>
<dbReference type="GO" id="GO:0005524">
    <property type="term" value="F:ATP binding"/>
    <property type="evidence" value="ECO:0007669"/>
    <property type="project" value="UniProtKB-KW"/>
</dbReference>
<dbReference type="SUPFAM" id="SSF56112">
    <property type="entry name" value="Protein kinase-like (PK-like)"/>
    <property type="match status" value="1"/>
</dbReference>
<dbReference type="GO" id="GO:0035556">
    <property type="term" value="P:intracellular signal transduction"/>
    <property type="evidence" value="ECO:0007669"/>
    <property type="project" value="TreeGrafter"/>
</dbReference>
<feature type="region of interest" description="Disordered" evidence="7">
    <location>
        <begin position="574"/>
        <end position="596"/>
    </location>
</feature>
<feature type="compositionally biased region" description="Polar residues" evidence="7">
    <location>
        <begin position="141"/>
        <end position="151"/>
    </location>
</feature>
<evidence type="ECO:0000256" key="7">
    <source>
        <dbReference type="SAM" id="MobiDB-lite"/>
    </source>
</evidence>
<gene>
    <name evidence="9" type="ORF">CERSUDRAFT_117209</name>
</gene>
<keyword evidence="4" id="KW-0547">Nucleotide-binding</keyword>
<evidence type="ECO:0000313" key="10">
    <source>
        <dbReference type="Proteomes" id="UP000016930"/>
    </source>
</evidence>
<evidence type="ECO:0000256" key="4">
    <source>
        <dbReference type="ARBA" id="ARBA00022741"/>
    </source>
</evidence>
<evidence type="ECO:0000256" key="6">
    <source>
        <dbReference type="ARBA" id="ARBA00022840"/>
    </source>
</evidence>
<evidence type="ECO:0000259" key="8">
    <source>
        <dbReference type="PROSITE" id="PS50011"/>
    </source>
</evidence>
<evidence type="ECO:0000256" key="2">
    <source>
        <dbReference type="ARBA" id="ARBA00022527"/>
    </source>
</evidence>
<dbReference type="InterPro" id="IPR000719">
    <property type="entry name" value="Prot_kinase_dom"/>
</dbReference>
<dbReference type="SMART" id="SM00220">
    <property type="entry name" value="S_TKc"/>
    <property type="match status" value="1"/>
</dbReference>
<dbReference type="PROSITE" id="PS00108">
    <property type="entry name" value="PROTEIN_KINASE_ST"/>
    <property type="match status" value="1"/>
</dbReference>
<dbReference type="AlphaFoldDB" id="M2PEN1"/>
<feature type="compositionally biased region" description="Low complexity" evidence="7">
    <location>
        <begin position="9"/>
        <end position="48"/>
    </location>
</feature>
<feature type="compositionally biased region" description="Basic and acidic residues" evidence="7">
    <location>
        <begin position="358"/>
        <end position="375"/>
    </location>
</feature>
<keyword evidence="2" id="KW-0723">Serine/threonine-protein kinase</keyword>
<dbReference type="GO" id="GO:0005737">
    <property type="term" value="C:cytoplasm"/>
    <property type="evidence" value="ECO:0007669"/>
    <property type="project" value="TreeGrafter"/>
</dbReference>
<dbReference type="GO" id="GO:0004674">
    <property type="term" value="F:protein serine/threonine kinase activity"/>
    <property type="evidence" value="ECO:0007669"/>
    <property type="project" value="UniProtKB-KW"/>
</dbReference>
<dbReference type="Pfam" id="PF00069">
    <property type="entry name" value="Pkinase"/>
    <property type="match status" value="1"/>
</dbReference>
<sequence length="750" mass="81221">MIESWSGYLSPSSSASSSTRSSHLSVLTSSTSSSVHSPLPSPSVSTHSIGSKTHAFFASPFSDPIPLPPPNPPKRSESLKSDGSAESSTSYASGAAVEDTTLEETPRMEQRAPPRSLNANFFGPSTLPTPPPSLRSFPTSATSSRENSPPALSNRLPPASRLFPSRARFNTIDGALSREGSPRRREFLHLEVETPPRAYPGVYPHAGEHVSLSADLEAALLSTRDEPPSELTSRLPTPIATEREAPSFASESSVPPVPDSATPVPPPMTISASDPSPAAMLEPGKVIGSASLTLALVRPLGQGAFSSVWLARDVAGQVNALELTRKTSLLRSKSGKRGRLSRIDGTKPRRSALSGQERPTDGREDGHETERARKWIEEKEDGGRLVAVKMTERSLCEKNARTRVSFVREVEVLRHISHPSIVSYLHSFSTASHHCLVLEHISGGELFDLIDSTESHARLEEPLLRRMFGELCKAVGWMHGVGLVHRDIKLENILLTCHPLREPLPHGPLVKLSDFGLSRFIDPAAPLLTTLCGSESYAAPELVMGHQYDGRETDAWACGVVLFALAARRLPFDKPGAQAPKHEQPETPAEASRRRLENRRERKALLVRIAKGEYEWPDVPEAETRDDGLLRGLSLVRSEGVRRIVGRLLVRDSAKRAKIIDLWDDEWMRGEGAPLAPAAVFALDGESDGDAEVDAITTPARAQLACTKPAREADQDVVEGEGEAECPCTEDGVLVDGHDIGPGSVARQEH</sequence>
<accession>M2PEN1</accession>
<feature type="region of interest" description="Disordered" evidence="7">
    <location>
        <begin position="224"/>
        <end position="264"/>
    </location>
</feature>
<keyword evidence="10" id="KW-1185">Reference proteome</keyword>
<keyword evidence="5" id="KW-0418">Kinase</keyword>
<keyword evidence="6" id="KW-0067">ATP-binding</keyword>
<dbReference type="Gene3D" id="1.10.510.10">
    <property type="entry name" value="Transferase(Phosphotransferase) domain 1"/>
    <property type="match status" value="1"/>
</dbReference>
<comment type="similarity">
    <text evidence="1">Belongs to the protein kinase superfamily. CAMK Ser/Thr protein kinase family. NIM1 subfamily.</text>
</comment>
<keyword evidence="3" id="KW-0808">Transferase</keyword>
<dbReference type="PROSITE" id="PS50011">
    <property type="entry name" value="PROTEIN_KINASE_DOM"/>
    <property type="match status" value="1"/>
</dbReference>
<proteinExistence type="inferred from homology"/>